<evidence type="ECO:0000256" key="4">
    <source>
        <dbReference type="ARBA" id="ARBA00022692"/>
    </source>
</evidence>
<keyword evidence="4 7" id="KW-0812">Transmembrane</keyword>
<reference evidence="9 10" key="1">
    <citation type="submission" date="2021-03" db="EMBL/GenBank/DDBJ databases">
        <title>Genomic Encyclopedia of Type Strains, Phase IV (KMG-IV): sequencing the most valuable type-strain genomes for metagenomic binning, comparative biology and taxonomic classification.</title>
        <authorList>
            <person name="Goeker M."/>
        </authorList>
    </citation>
    <scope>NUCLEOTIDE SEQUENCE [LARGE SCALE GENOMIC DNA]</scope>
    <source>
        <strain evidence="9 10">DSM 15596</strain>
    </source>
</reference>
<evidence type="ECO:0000313" key="10">
    <source>
        <dbReference type="Proteomes" id="UP000706926"/>
    </source>
</evidence>
<evidence type="ECO:0000256" key="2">
    <source>
        <dbReference type="ARBA" id="ARBA00022448"/>
    </source>
</evidence>
<evidence type="ECO:0000313" key="9">
    <source>
        <dbReference type="EMBL" id="MBP1895733.1"/>
    </source>
</evidence>
<evidence type="ECO:0000256" key="1">
    <source>
        <dbReference type="ARBA" id="ARBA00004651"/>
    </source>
</evidence>
<dbReference type="Proteomes" id="UP000706926">
    <property type="component" value="Unassembled WGS sequence"/>
</dbReference>
<dbReference type="SUPFAM" id="SSF161098">
    <property type="entry name" value="MetI-like"/>
    <property type="match status" value="1"/>
</dbReference>
<keyword evidence="2 7" id="KW-0813">Transport</keyword>
<feature type="transmembrane region" description="Helical" evidence="7">
    <location>
        <begin position="261"/>
        <end position="281"/>
    </location>
</feature>
<feature type="transmembrane region" description="Helical" evidence="7">
    <location>
        <begin position="127"/>
        <end position="149"/>
    </location>
</feature>
<dbReference type="PANTHER" id="PTHR43744">
    <property type="entry name" value="ABC TRANSPORTER PERMEASE PROTEIN MG189-RELATED-RELATED"/>
    <property type="match status" value="1"/>
</dbReference>
<comment type="subcellular location">
    <subcellularLocation>
        <location evidence="1 7">Cell membrane</location>
        <topology evidence="1 7">Multi-pass membrane protein</topology>
    </subcellularLocation>
</comment>
<dbReference type="PROSITE" id="PS50928">
    <property type="entry name" value="ABC_TM1"/>
    <property type="match status" value="1"/>
</dbReference>
<dbReference type="InterPro" id="IPR000515">
    <property type="entry name" value="MetI-like"/>
</dbReference>
<dbReference type="RefSeq" id="WP_007128459.1">
    <property type="nucleotide sequence ID" value="NZ_DMBX01000038.1"/>
</dbReference>
<evidence type="ECO:0000259" key="8">
    <source>
        <dbReference type="PROSITE" id="PS50928"/>
    </source>
</evidence>
<dbReference type="PANTHER" id="PTHR43744:SF6">
    <property type="entry name" value="ABC TRANSPORTER PERMEASE PROTEIN YESQ-RELATED"/>
    <property type="match status" value="1"/>
</dbReference>
<evidence type="ECO:0000256" key="7">
    <source>
        <dbReference type="RuleBase" id="RU363032"/>
    </source>
</evidence>
<name>A0ABS4FHK3_9BACL</name>
<feature type="transmembrane region" description="Helical" evidence="7">
    <location>
        <begin position="161"/>
        <end position="180"/>
    </location>
</feature>
<dbReference type="GeneID" id="95406732"/>
<evidence type="ECO:0000256" key="5">
    <source>
        <dbReference type="ARBA" id="ARBA00022989"/>
    </source>
</evidence>
<protein>
    <submittedName>
        <fullName evidence="9">Multiple sugar transport system permease protein</fullName>
    </submittedName>
</protein>
<keyword evidence="9" id="KW-0762">Sugar transport</keyword>
<keyword evidence="3" id="KW-1003">Cell membrane</keyword>
<comment type="similarity">
    <text evidence="7">Belongs to the binding-protein-dependent transport system permease family.</text>
</comment>
<dbReference type="InterPro" id="IPR035906">
    <property type="entry name" value="MetI-like_sf"/>
</dbReference>
<sequence>MSRNNAAATEKGTPVRRQSTKLMRNVRLMLRYAVLTMGAILFLLPLIWTISGSLKPPGEIFTVPIRWIPSDFQWDTYVRLFSVFPFWIYVKNTLIIVAFALIGQLASSVLVAYGFARFRHRLNGPLFILVLSTMMIPGQVTMIPQYLIYKELSWIDTYLPLIVPNYFAAAINIFLLRQFMLTIPKELDESAKIDGANSFGILVRIIMPMCLPILVTIGIWTINSNWNDFMGPLIYLSTPEKYTLQMGIYNLNAGRQGLTDYGLMFAASLVTLLPSLLLFAFGQKYFMSGIKIGGALKG</sequence>
<dbReference type="Pfam" id="PF00528">
    <property type="entry name" value="BPD_transp_1"/>
    <property type="match status" value="1"/>
</dbReference>
<dbReference type="Gene3D" id="1.10.3720.10">
    <property type="entry name" value="MetI-like"/>
    <property type="match status" value="1"/>
</dbReference>
<keyword evidence="6 7" id="KW-0472">Membrane</keyword>
<feature type="transmembrane region" description="Helical" evidence="7">
    <location>
        <begin position="201"/>
        <end position="222"/>
    </location>
</feature>
<organism evidence="9 10">
    <name type="scientific">Paenibacillus lactis</name>
    <dbReference type="NCBI Taxonomy" id="228574"/>
    <lineage>
        <taxon>Bacteria</taxon>
        <taxon>Bacillati</taxon>
        <taxon>Bacillota</taxon>
        <taxon>Bacilli</taxon>
        <taxon>Bacillales</taxon>
        <taxon>Paenibacillaceae</taxon>
        <taxon>Paenibacillus</taxon>
    </lineage>
</organism>
<dbReference type="EMBL" id="JAGGKI010000016">
    <property type="protein sequence ID" value="MBP1895733.1"/>
    <property type="molecule type" value="Genomic_DNA"/>
</dbReference>
<keyword evidence="5 7" id="KW-1133">Transmembrane helix</keyword>
<feature type="transmembrane region" description="Helical" evidence="7">
    <location>
        <begin position="28"/>
        <end position="48"/>
    </location>
</feature>
<feature type="transmembrane region" description="Helical" evidence="7">
    <location>
        <begin position="94"/>
        <end position="115"/>
    </location>
</feature>
<proteinExistence type="inferred from homology"/>
<evidence type="ECO:0000256" key="3">
    <source>
        <dbReference type="ARBA" id="ARBA00022475"/>
    </source>
</evidence>
<comment type="caution">
    <text evidence="9">The sequence shown here is derived from an EMBL/GenBank/DDBJ whole genome shotgun (WGS) entry which is preliminary data.</text>
</comment>
<gene>
    <name evidence="9" type="ORF">J2Z18_004843</name>
</gene>
<evidence type="ECO:0000256" key="6">
    <source>
        <dbReference type="ARBA" id="ARBA00023136"/>
    </source>
</evidence>
<dbReference type="CDD" id="cd06261">
    <property type="entry name" value="TM_PBP2"/>
    <property type="match status" value="1"/>
</dbReference>
<keyword evidence="10" id="KW-1185">Reference proteome</keyword>
<accession>A0ABS4FHK3</accession>
<feature type="domain" description="ABC transmembrane type-1" evidence="8">
    <location>
        <begin position="90"/>
        <end position="282"/>
    </location>
</feature>